<feature type="chain" id="PRO_5009243496" description="Restriction endonuclease" evidence="2">
    <location>
        <begin position="23"/>
        <end position="302"/>
    </location>
</feature>
<evidence type="ECO:0000313" key="4">
    <source>
        <dbReference type="Proteomes" id="UP000198822"/>
    </source>
</evidence>
<keyword evidence="1" id="KW-0472">Membrane</keyword>
<organism evidence="3 4">
    <name type="scientific">Agrococcus jejuensis</name>
    <dbReference type="NCBI Taxonomy" id="399736"/>
    <lineage>
        <taxon>Bacteria</taxon>
        <taxon>Bacillati</taxon>
        <taxon>Actinomycetota</taxon>
        <taxon>Actinomycetes</taxon>
        <taxon>Micrococcales</taxon>
        <taxon>Microbacteriaceae</taxon>
        <taxon>Agrococcus</taxon>
    </lineage>
</organism>
<sequence>MLAVCALVAVVTVLLTLSLASANLENAGQWSRDFLRSPGAAGVAAVIAAAIAFGGISSQVAVSRGQLTHQEETAKANSWWSMFEWAADRALPASRHDQPLPPSVTIATLERLADEATTEIQRTACARVIDSLSESITPAIDLTASDPEGKTGSSVRALASYVATSRDTAASSSIAEGVVYENELAKSLMALAWRDPTFSFEWPGMLYDGREADGVVNVGQRRVVIEIKMVRDANRLRQVSLDVLRRLRARNQTDERYVLVTPIEPALTEAEAAEYSAVAVRWQGPQDASAVKDAIERAARLP</sequence>
<protein>
    <recommendedName>
        <fullName evidence="5">Restriction endonuclease</fullName>
    </recommendedName>
</protein>
<feature type="transmembrane region" description="Helical" evidence="1">
    <location>
        <begin position="38"/>
        <end position="56"/>
    </location>
</feature>
<keyword evidence="1" id="KW-1133">Transmembrane helix</keyword>
<proteinExistence type="predicted"/>
<keyword evidence="4" id="KW-1185">Reference proteome</keyword>
<accession>A0A1G8GCM0</accession>
<keyword evidence="2" id="KW-0732">Signal</keyword>
<reference evidence="4" key="1">
    <citation type="submission" date="2016-10" db="EMBL/GenBank/DDBJ databases">
        <authorList>
            <person name="Varghese N."/>
            <person name="Submissions S."/>
        </authorList>
    </citation>
    <scope>NUCLEOTIDE SEQUENCE [LARGE SCALE GENOMIC DNA]</scope>
    <source>
        <strain evidence="4">DSM 22002</strain>
    </source>
</reference>
<name>A0A1G8GCM0_9MICO</name>
<feature type="signal peptide" evidence="2">
    <location>
        <begin position="1"/>
        <end position="22"/>
    </location>
</feature>
<evidence type="ECO:0000256" key="2">
    <source>
        <dbReference type="SAM" id="SignalP"/>
    </source>
</evidence>
<dbReference type="Proteomes" id="UP000198822">
    <property type="component" value="Chromosome I"/>
</dbReference>
<keyword evidence="1" id="KW-0812">Transmembrane</keyword>
<evidence type="ECO:0000313" key="3">
    <source>
        <dbReference type="EMBL" id="SDH92097.1"/>
    </source>
</evidence>
<dbReference type="EMBL" id="LT629695">
    <property type="protein sequence ID" value="SDH92097.1"/>
    <property type="molecule type" value="Genomic_DNA"/>
</dbReference>
<evidence type="ECO:0008006" key="5">
    <source>
        <dbReference type="Google" id="ProtNLM"/>
    </source>
</evidence>
<gene>
    <name evidence="3" type="ORF">SAMN04489720_2862</name>
</gene>
<dbReference type="AlphaFoldDB" id="A0A1G8GCM0"/>
<evidence type="ECO:0000256" key="1">
    <source>
        <dbReference type="SAM" id="Phobius"/>
    </source>
</evidence>